<name>A0ABT2KGZ3_9RHOB</name>
<feature type="transmembrane region" description="Helical" evidence="1">
    <location>
        <begin position="98"/>
        <end position="114"/>
    </location>
</feature>
<sequence length="150" mass="16502">MNLSIGMVVSVVESKGDATLELVALGGAERTFIKTRAVTDIGKEGDILAYHIPDETDFIYNLTDGTYSKPATRYLDRAMALALLAAFLTLGLMLKLSAALAICSLACILVHFLYERLSHRKKVRQAQYLAGEYQSDIERSQGDRKYLPAA</sequence>
<protein>
    <submittedName>
        <fullName evidence="2">Uncharacterized protein</fullName>
    </submittedName>
</protein>
<proteinExistence type="predicted"/>
<organism evidence="2 3">
    <name type="scientific">Alloyangia mangrovi</name>
    <dbReference type="NCBI Taxonomy" id="1779329"/>
    <lineage>
        <taxon>Bacteria</taxon>
        <taxon>Pseudomonadati</taxon>
        <taxon>Pseudomonadota</taxon>
        <taxon>Alphaproteobacteria</taxon>
        <taxon>Rhodobacterales</taxon>
        <taxon>Roseobacteraceae</taxon>
        <taxon>Alloyangia</taxon>
    </lineage>
</organism>
<evidence type="ECO:0000313" key="2">
    <source>
        <dbReference type="EMBL" id="MCT4368983.1"/>
    </source>
</evidence>
<dbReference type="Proteomes" id="UP000217448">
    <property type="component" value="Unassembled WGS sequence"/>
</dbReference>
<comment type="caution">
    <text evidence="2">The sequence shown here is derived from an EMBL/GenBank/DDBJ whole genome shotgun (WGS) entry which is preliminary data.</text>
</comment>
<accession>A0ABT2KGZ3</accession>
<dbReference type="RefSeq" id="WP_141244532.1">
    <property type="nucleotide sequence ID" value="NZ_NTHN02000001.1"/>
</dbReference>
<evidence type="ECO:0000256" key="1">
    <source>
        <dbReference type="SAM" id="Phobius"/>
    </source>
</evidence>
<keyword evidence="1" id="KW-0472">Membrane</keyword>
<keyword evidence="1" id="KW-1133">Transmembrane helix</keyword>
<gene>
    <name evidence="2" type="ORF">CLG85_000950</name>
</gene>
<reference evidence="3" key="1">
    <citation type="submission" date="2023-07" db="EMBL/GenBank/DDBJ databases">
        <title>Yangia mangrovi SAOS 153D genome.</title>
        <authorList>
            <person name="Verma A."/>
            <person name="Pal Y."/>
            <person name="Sundharam S."/>
            <person name="Bisht B."/>
            <person name="Srinivasan K."/>
        </authorList>
    </citation>
    <scope>NUCLEOTIDE SEQUENCE [LARGE SCALE GENOMIC DNA]</scope>
    <source>
        <strain evidence="3">SAOS 153D</strain>
    </source>
</reference>
<keyword evidence="1" id="KW-0812">Transmembrane</keyword>
<dbReference type="EMBL" id="NTHN02000001">
    <property type="protein sequence ID" value="MCT4368983.1"/>
    <property type="molecule type" value="Genomic_DNA"/>
</dbReference>
<keyword evidence="3" id="KW-1185">Reference proteome</keyword>
<evidence type="ECO:0000313" key="3">
    <source>
        <dbReference type="Proteomes" id="UP000217448"/>
    </source>
</evidence>